<protein>
    <submittedName>
        <fullName evidence="3">Uncharacterized protein</fullName>
    </submittedName>
</protein>
<dbReference type="Pfam" id="PF04938">
    <property type="entry name" value="SIP1"/>
    <property type="match status" value="1"/>
</dbReference>
<dbReference type="Proteomes" id="UP000008370">
    <property type="component" value="Unassembled WGS sequence"/>
</dbReference>
<comment type="similarity">
    <text evidence="1">Belongs to the gemin-2 family.</text>
</comment>
<dbReference type="PANTHER" id="PTHR12794:SF0">
    <property type="entry name" value="GEM-ASSOCIATED PROTEIN 2"/>
    <property type="match status" value="1"/>
</dbReference>
<dbReference type="OrthoDB" id="428895at2759"/>
<dbReference type="InParanoid" id="K5X8P4"/>
<dbReference type="InterPro" id="IPR035426">
    <property type="entry name" value="Gemin2/Brr1"/>
</dbReference>
<dbReference type="Gene3D" id="1.20.58.1070">
    <property type="match status" value="1"/>
</dbReference>
<reference evidence="3 4" key="1">
    <citation type="journal article" date="2012" name="BMC Genomics">
        <title>Comparative genomics of the white-rot fungi, Phanerochaete carnosa and P. chrysosporium, to elucidate the genetic basis of the distinct wood types they colonize.</title>
        <authorList>
            <person name="Suzuki H."/>
            <person name="MacDonald J."/>
            <person name="Syed K."/>
            <person name="Salamov A."/>
            <person name="Hori C."/>
            <person name="Aerts A."/>
            <person name="Henrissat B."/>
            <person name="Wiebenga A."/>
            <person name="vanKuyk P.A."/>
            <person name="Barry K."/>
            <person name="Lindquist E."/>
            <person name="LaButti K."/>
            <person name="Lapidus A."/>
            <person name="Lucas S."/>
            <person name="Coutinho P."/>
            <person name="Gong Y."/>
            <person name="Samejima M."/>
            <person name="Mahadevan R."/>
            <person name="Abou-Zaid M."/>
            <person name="de Vries R.P."/>
            <person name="Igarashi K."/>
            <person name="Yadav J.S."/>
            <person name="Grigoriev I.V."/>
            <person name="Master E.R."/>
        </authorList>
    </citation>
    <scope>NUCLEOTIDE SEQUENCE [LARGE SCALE GENOMIC DNA]</scope>
    <source>
        <strain evidence="3 4">HHB-10118-sp</strain>
    </source>
</reference>
<feature type="compositionally biased region" description="Polar residues" evidence="2">
    <location>
        <begin position="227"/>
        <end position="247"/>
    </location>
</feature>
<gene>
    <name evidence="3" type="ORF">PHACADRAFT_136695</name>
</gene>
<dbReference type="GO" id="GO:0032797">
    <property type="term" value="C:SMN complex"/>
    <property type="evidence" value="ECO:0007669"/>
    <property type="project" value="TreeGrafter"/>
</dbReference>
<sequence length="382" mass="42838">MMLSAKRKYSSVEDSDDDEPTLGKQVLPVANLPADFSGVPKDGMEYLFTVRRDARLLPYVTRVVNPYEIEEEARPIDYDAAPLSTPHSALPSEGWREVFVSRLRNFRKNIVQSAATHGSIPSHSLGPKLTPDMKERDHWWSFLTGRPEDEWNPPKKPKKQKPAKDQRYGSYGTMRSFTSEYEVTLQDPLAPELSYTTEEGEVEQTIAMTPSDSLPTPLATPVPPDKTPSNGMSTDPVSSTSNATSVVQPEPTPSLLGRMDHRYSLHLLMYFAHWINLYLEEPVPRVCMITETHARWMFALLSWVDDYLSADEMSTLRSLARGCIGLIGDRLGRPKSDVGPEDTEDAAIAETSCWLIIAAVTGLWGQYDLWQDAESMLADSEL</sequence>
<accession>K5X8P4</accession>
<evidence type="ECO:0000256" key="1">
    <source>
        <dbReference type="ARBA" id="ARBA00025758"/>
    </source>
</evidence>
<dbReference type="RefSeq" id="XP_007391820.1">
    <property type="nucleotide sequence ID" value="XM_007391758.1"/>
</dbReference>
<proteinExistence type="inferred from homology"/>
<evidence type="ECO:0000313" key="4">
    <source>
        <dbReference type="Proteomes" id="UP000008370"/>
    </source>
</evidence>
<dbReference type="KEGG" id="pco:PHACADRAFT_136695"/>
<dbReference type="GO" id="GO:0000387">
    <property type="term" value="P:spliceosomal snRNP assembly"/>
    <property type="evidence" value="ECO:0007669"/>
    <property type="project" value="InterPro"/>
</dbReference>
<feature type="region of interest" description="Disordered" evidence="2">
    <location>
        <begin position="1"/>
        <end position="24"/>
    </location>
</feature>
<feature type="region of interest" description="Disordered" evidence="2">
    <location>
        <begin position="144"/>
        <end position="170"/>
    </location>
</feature>
<keyword evidence="4" id="KW-1185">Reference proteome</keyword>
<dbReference type="GO" id="GO:0030532">
    <property type="term" value="C:small nuclear ribonucleoprotein complex"/>
    <property type="evidence" value="ECO:0007669"/>
    <property type="project" value="InterPro"/>
</dbReference>
<dbReference type="PRINTS" id="PR02039">
    <property type="entry name" value="SPLICEFRBRR1"/>
</dbReference>
<name>K5X8P4_PHACS</name>
<dbReference type="GeneID" id="18908368"/>
<evidence type="ECO:0000313" key="3">
    <source>
        <dbReference type="EMBL" id="EKM59252.1"/>
    </source>
</evidence>
<organism evidence="3 4">
    <name type="scientific">Phanerochaete carnosa (strain HHB-10118-sp)</name>
    <name type="common">White-rot fungus</name>
    <name type="synonym">Peniophora carnosa</name>
    <dbReference type="NCBI Taxonomy" id="650164"/>
    <lineage>
        <taxon>Eukaryota</taxon>
        <taxon>Fungi</taxon>
        <taxon>Dikarya</taxon>
        <taxon>Basidiomycota</taxon>
        <taxon>Agaricomycotina</taxon>
        <taxon>Agaricomycetes</taxon>
        <taxon>Polyporales</taxon>
        <taxon>Phanerochaetaceae</taxon>
        <taxon>Phanerochaete</taxon>
    </lineage>
</organism>
<dbReference type="EMBL" id="JH930469">
    <property type="protein sequence ID" value="EKM59252.1"/>
    <property type="molecule type" value="Genomic_DNA"/>
</dbReference>
<dbReference type="InterPro" id="IPR023251">
    <property type="entry name" value="Brr1"/>
</dbReference>
<feature type="region of interest" description="Disordered" evidence="2">
    <location>
        <begin position="210"/>
        <end position="253"/>
    </location>
</feature>
<dbReference type="AlphaFoldDB" id="K5X8P4"/>
<dbReference type="HOGENOM" id="CLU_061593_0_0_1"/>
<evidence type="ECO:0000256" key="2">
    <source>
        <dbReference type="SAM" id="MobiDB-lite"/>
    </source>
</evidence>
<dbReference type="PANTHER" id="PTHR12794">
    <property type="entry name" value="GEMIN2"/>
    <property type="match status" value="1"/>
</dbReference>